<organism evidence="1 2">
    <name type="scientific">Bombilactobacillus thymidiniphilus</name>
    <dbReference type="NCBI Taxonomy" id="2923363"/>
    <lineage>
        <taxon>Bacteria</taxon>
        <taxon>Bacillati</taxon>
        <taxon>Bacillota</taxon>
        <taxon>Bacilli</taxon>
        <taxon>Lactobacillales</taxon>
        <taxon>Lactobacillaceae</taxon>
        <taxon>Bombilactobacillus</taxon>
    </lineage>
</organism>
<accession>A0ABY4PCQ6</accession>
<gene>
    <name evidence="1" type="ORF">MOO47_05780</name>
</gene>
<reference evidence="1 2" key="1">
    <citation type="journal article" date="2022" name="Int. J. Syst. Evol. Microbiol.">
        <title>Apilactobacillus apisilvae sp. nov., Nicolia spurrieriana gen. nov. sp. nov., Bombilactobacillus folatiphilus sp. nov. and Bombilactobacillus thymidiniphilus sp. nov., four new lactic acid bacterial isolates from stingless bees Tetragonula carbonaria and Austroplebeia australis.</title>
        <authorList>
            <person name="Oliphant S.A."/>
            <person name="Watson-Haigh N.S."/>
            <person name="Sumby K.M."/>
            <person name="Gardner J."/>
            <person name="Groom S."/>
            <person name="Jiranek V."/>
        </authorList>
    </citation>
    <scope>NUCLEOTIDE SEQUENCE [LARGE SCALE GENOMIC DNA]</scope>
    <source>
        <strain evidence="1 2">SG4_A1</strain>
    </source>
</reference>
<dbReference type="Pfam" id="PF06619">
    <property type="entry name" value="DUF1149"/>
    <property type="match status" value="1"/>
</dbReference>
<protein>
    <submittedName>
        <fullName evidence="1">DUF1149 family protein</fullName>
    </submittedName>
</protein>
<dbReference type="EMBL" id="CP093365">
    <property type="protein sequence ID" value="UQS83286.1"/>
    <property type="molecule type" value="Genomic_DNA"/>
</dbReference>
<dbReference type="Proteomes" id="UP000831947">
    <property type="component" value="Chromosome"/>
</dbReference>
<dbReference type="PIRSF" id="PIRSF031568">
    <property type="entry name" value="UCP031568"/>
    <property type="match status" value="1"/>
</dbReference>
<proteinExistence type="predicted"/>
<keyword evidence="2" id="KW-1185">Reference proteome</keyword>
<dbReference type="SUPFAM" id="SSF54611">
    <property type="entry name" value="SecB-like"/>
    <property type="match status" value="1"/>
</dbReference>
<sequence>MQVASGPIIMQSYHYDLVEADSEAKTDIQVQIQNYEVEDENVSGTMIQLLIPFDVHPENVGFAISGLVGQVIQLTDFTGEISDLTGEQVEQLSRPLITEIQSLTYQVTALTLDHGYNLDFQANTN</sequence>
<dbReference type="Gene3D" id="3.10.420.10">
    <property type="entry name" value="SecB-like"/>
    <property type="match status" value="1"/>
</dbReference>
<dbReference type="InterPro" id="IPR035958">
    <property type="entry name" value="SecB-like_sf"/>
</dbReference>
<dbReference type="InterPro" id="IPR009530">
    <property type="entry name" value="DUF1149"/>
</dbReference>
<evidence type="ECO:0000313" key="2">
    <source>
        <dbReference type="Proteomes" id="UP000831947"/>
    </source>
</evidence>
<name>A0ABY4PCQ6_9LACO</name>
<evidence type="ECO:0000313" key="1">
    <source>
        <dbReference type="EMBL" id="UQS83286.1"/>
    </source>
</evidence>
<dbReference type="RefSeq" id="WP_249512512.1">
    <property type="nucleotide sequence ID" value="NZ_CP093365.1"/>
</dbReference>